<dbReference type="Gene3D" id="3.30.420.40">
    <property type="match status" value="2"/>
</dbReference>
<gene>
    <name evidence="5" type="ORF">M408DRAFT_327651</name>
</gene>
<comment type="similarity">
    <text evidence="1">Belongs to the FGGY kinase family.</text>
</comment>
<organism evidence="5 6">
    <name type="scientific">Serendipita vermifera MAFF 305830</name>
    <dbReference type="NCBI Taxonomy" id="933852"/>
    <lineage>
        <taxon>Eukaryota</taxon>
        <taxon>Fungi</taxon>
        <taxon>Dikarya</taxon>
        <taxon>Basidiomycota</taxon>
        <taxon>Agaricomycotina</taxon>
        <taxon>Agaricomycetes</taxon>
        <taxon>Sebacinales</taxon>
        <taxon>Serendipitaceae</taxon>
        <taxon>Serendipita</taxon>
    </lineage>
</organism>
<sequence length="735" mass="79051">MPPKVSPHFLGLQLSVDALRATIVDEQLELVGSEHVDFDAEFPEYQTHGGIHASSGDVYMTSVEIWLKALDLLFDRLQRNYDLSKIKAIAGAAQTCPVWLTADFATTLQQLSEKTSLHDQILAKGVAVRRVPVVRDTSAAPQALSLEQALGGSDAMANQVGATTHASLLAAQMLHLRDTNPEAWAQTTKVALASVFLCSIMIGKPSSFTEAEAAGTGLYSTANEKWDEGVLKIIAGVDQEVERVKNMLGPIERNGAKPVGQISSYFSTKYGLDADIAVYPFTSEHLASYLSLAPSSADCVVEFGATDILLTPATKIVPSAFFITVPHPAQDTAAEKKKFISMVMSRNADMPRAVVRDAYTKSWSAFDRLVAVVPPGGSIGLDDKLFSFWVLQDENHPFSHIKGVYRFETGIKVNEFRDLRANPRCLLESQILSLRVKLAHLHHTGVFLPSKSLKPPRSSQVVDSIGIKFDPYDTANLPRRILATGSACTFPSVVGLLGDVFNAPVLIPNSLVEQSSTEVQRLPSAARAALGAAYVARWGWRKSTRPDEKHPSFEDEVRWLMTKKWTVAGNGPATSGGNRSRSVSAPGSAPGPGSYKHLHAKSGLAASSFAEEEEDEESYESSFGQYSGTVTPPRNPKNLPSTTALLSSVGTNSSLGSMSGSSANITPNLGFDDTPGTPGGGHAPLAPIQPLPTDDADIQLGLVKVAEADHDTFLTYAAIVPEFCRLERMIVKGLV</sequence>
<evidence type="ECO:0008006" key="7">
    <source>
        <dbReference type="Google" id="ProtNLM"/>
    </source>
</evidence>
<reference evidence="5 6" key="1">
    <citation type="submission" date="2014-04" db="EMBL/GenBank/DDBJ databases">
        <authorList>
            <consortium name="DOE Joint Genome Institute"/>
            <person name="Kuo A."/>
            <person name="Zuccaro A."/>
            <person name="Kohler A."/>
            <person name="Nagy L.G."/>
            <person name="Floudas D."/>
            <person name="Copeland A."/>
            <person name="Barry K.W."/>
            <person name="Cichocki N."/>
            <person name="Veneault-Fourrey C."/>
            <person name="LaButti K."/>
            <person name="Lindquist E.A."/>
            <person name="Lipzen A."/>
            <person name="Lundell T."/>
            <person name="Morin E."/>
            <person name="Murat C."/>
            <person name="Sun H."/>
            <person name="Tunlid A."/>
            <person name="Henrissat B."/>
            <person name="Grigoriev I.V."/>
            <person name="Hibbett D.S."/>
            <person name="Martin F."/>
            <person name="Nordberg H.P."/>
            <person name="Cantor M.N."/>
            <person name="Hua S.X."/>
        </authorList>
    </citation>
    <scope>NUCLEOTIDE SEQUENCE [LARGE SCALE GENOMIC DNA]</scope>
    <source>
        <strain evidence="5 6">MAFF 305830</strain>
    </source>
</reference>
<dbReference type="InterPro" id="IPR043129">
    <property type="entry name" value="ATPase_NBD"/>
</dbReference>
<evidence type="ECO:0000313" key="6">
    <source>
        <dbReference type="Proteomes" id="UP000054097"/>
    </source>
</evidence>
<feature type="compositionally biased region" description="Acidic residues" evidence="4">
    <location>
        <begin position="610"/>
        <end position="619"/>
    </location>
</feature>
<dbReference type="GO" id="GO:0005997">
    <property type="term" value="P:xylulose metabolic process"/>
    <property type="evidence" value="ECO:0007669"/>
    <property type="project" value="TreeGrafter"/>
</dbReference>
<dbReference type="PANTHER" id="PTHR10196:SF57">
    <property type="entry name" value="XYLULOSE KINASE"/>
    <property type="match status" value="1"/>
</dbReference>
<dbReference type="PANTHER" id="PTHR10196">
    <property type="entry name" value="SUGAR KINASE"/>
    <property type="match status" value="1"/>
</dbReference>
<evidence type="ECO:0000256" key="3">
    <source>
        <dbReference type="ARBA" id="ARBA00022777"/>
    </source>
</evidence>
<dbReference type="EMBL" id="KN824282">
    <property type="protein sequence ID" value="KIM31445.1"/>
    <property type="molecule type" value="Genomic_DNA"/>
</dbReference>
<reference evidence="6" key="2">
    <citation type="submission" date="2015-01" db="EMBL/GenBank/DDBJ databases">
        <title>Evolutionary Origins and Diversification of the Mycorrhizal Mutualists.</title>
        <authorList>
            <consortium name="DOE Joint Genome Institute"/>
            <consortium name="Mycorrhizal Genomics Consortium"/>
            <person name="Kohler A."/>
            <person name="Kuo A."/>
            <person name="Nagy L.G."/>
            <person name="Floudas D."/>
            <person name="Copeland A."/>
            <person name="Barry K.W."/>
            <person name="Cichocki N."/>
            <person name="Veneault-Fourrey C."/>
            <person name="LaButti K."/>
            <person name="Lindquist E.A."/>
            <person name="Lipzen A."/>
            <person name="Lundell T."/>
            <person name="Morin E."/>
            <person name="Murat C."/>
            <person name="Riley R."/>
            <person name="Ohm R."/>
            <person name="Sun H."/>
            <person name="Tunlid A."/>
            <person name="Henrissat B."/>
            <person name="Grigoriev I.V."/>
            <person name="Hibbett D.S."/>
            <person name="Martin F."/>
        </authorList>
    </citation>
    <scope>NUCLEOTIDE SEQUENCE [LARGE SCALE GENOMIC DNA]</scope>
    <source>
        <strain evidence="6">MAFF 305830</strain>
    </source>
</reference>
<dbReference type="GO" id="GO:0004856">
    <property type="term" value="F:D-xylulokinase activity"/>
    <property type="evidence" value="ECO:0007669"/>
    <property type="project" value="TreeGrafter"/>
</dbReference>
<feature type="region of interest" description="Disordered" evidence="4">
    <location>
        <begin position="568"/>
        <end position="646"/>
    </location>
</feature>
<evidence type="ECO:0000313" key="5">
    <source>
        <dbReference type="EMBL" id="KIM31445.1"/>
    </source>
</evidence>
<evidence type="ECO:0000256" key="1">
    <source>
        <dbReference type="ARBA" id="ARBA00009156"/>
    </source>
</evidence>
<keyword evidence="3" id="KW-0418">Kinase</keyword>
<name>A0A0C3B3N7_SERVB</name>
<feature type="compositionally biased region" description="Polar residues" evidence="4">
    <location>
        <begin position="623"/>
        <end position="646"/>
    </location>
</feature>
<dbReference type="AlphaFoldDB" id="A0A0C3B3N7"/>
<evidence type="ECO:0000256" key="4">
    <source>
        <dbReference type="SAM" id="MobiDB-lite"/>
    </source>
</evidence>
<dbReference type="SUPFAM" id="SSF53067">
    <property type="entry name" value="Actin-like ATPase domain"/>
    <property type="match status" value="1"/>
</dbReference>
<keyword evidence="6" id="KW-1185">Reference proteome</keyword>
<keyword evidence="2" id="KW-0808">Transferase</keyword>
<dbReference type="GO" id="GO:0005829">
    <property type="term" value="C:cytosol"/>
    <property type="evidence" value="ECO:0007669"/>
    <property type="project" value="TreeGrafter"/>
</dbReference>
<evidence type="ECO:0000256" key="2">
    <source>
        <dbReference type="ARBA" id="ARBA00022679"/>
    </source>
</evidence>
<dbReference type="OrthoDB" id="1728974at2759"/>
<accession>A0A0C3B3N7</accession>
<protein>
    <recommendedName>
        <fullName evidence="7">Actin-like ATPase domain-containing protein</fullName>
    </recommendedName>
</protein>
<feature type="compositionally biased region" description="Polar residues" evidence="4">
    <location>
        <begin position="572"/>
        <end position="585"/>
    </location>
</feature>
<dbReference type="HOGENOM" id="CLU_016149_6_0_1"/>
<dbReference type="STRING" id="933852.A0A0C3B3N7"/>
<dbReference type="Proteomes" id="UP000054097">
    <property type="component" value="Unassembled WGS sequence"/>
</dbReference>
<proteinExistence type="inferred from homology"/>